<dbReference type="Gene3D" id="2.40.128.110">
    <property type="entry name" value="Lipid/polyisoprenoid-binding, YceI-like"/>
    <property type="match status" value="1"/>
</dbReference>
<evidence type="ECO:0000313" key="4">
    <source>
        <dbReference type="Proteomes" id="UP000193247"/>
    </source>
</evidence>
<dbReference type="Proteomes" id="UP000193247">
    <property type="component" value="Unassembled WGS sequence"/>
</dbReference>
<evidence type="ECO:0000256" key="1">
    <source>
        <dbReference type="ARBA" id="ARBA00008812"/>
    </source>
</evidence>
<dbReference type="PANTHER" id="PTHR34406:SF1">
    <property type="entry name" value="PROTEIN YCEI"/>
    <property type="match status" value="1"/>
</dbReference>
<gene>
    <name evidence="3" type="ORF">B8W66_02125</name>
</gene>
<comment type="caution">
    <text evidence="3">The sequence shown here is derived from an EMBL/GenBank/DDBJ whole genome shotgun (WGS) entry which is preliminary data.</text>
</comment>
<sequence length="184" mass="19750">MTTLETLLTDPDAAGSWNLVGDDSTITFKIKNMWGLLTVTGEFTEFSGYGELTSDGAVSGHLEIDVASLRTGIGLRDKHLLSADFFDAEHFPQIRIVITALHPTKGKSADLRANFTIKGIADPVPLPVTVTRLGDDSVRISAEAEIERAQFGLGWNRFGVMGATATASAEAVFARARSVRRGAQ</sequence>
<feature type="domain" description="Lipid/polyisoprenoid-binding YceI-like" evidence="2">
    <location>
        <begin position="16"/>
        <end position="172"/>
    </location>
</feature>
<proteinExistence type="inferred from homology"/>
<organism evidence="3 4">
    <name type="scientific">Mycobacterium decipiens</name>
    <dbReference type="NCBI Taxonomy" id="1430326"/>
    <lineage>
        <taxon>Bacteria</taxon>
        <taxon>Bacillati</taxon>
        <taxon>Actinomycetota</taxon>
        <taxon>Actinomycetes</taxon>
        <taxon>Mycobacteriales</taxon>
        <taxon>Mycobacteriaceae</taxon>
        <taxon>Mycobacterium</taxon>
    </lineage>
</organism>
<dbReference type="EMBL" id="NCXP01000001">
    <property type="protein sequence ID" value="OSC43199.1"/>
    <property type="molecule type" value="Genomic_DNA"/>
</dbReference>
<dbReference type="STRING" id="1430326.B8W66_02125"/>
<dbReference type="OrthoDB" id="9811006at2"/>
<protein>
    <recommendedName>
        <fullName evidence="2">Lipid/polyisoprenoid-binding YceI-like domain-containing protein</fullName>
    </recommendedName>
</protein>
<dbReference type="RefSeq" id="WP_085323336.1">
    <property type="nucleotide sequence ID" value="NZ_NCXP01000001.1"/>
</dbReference>
<dbReference type="InterPro" id="IPR036761">
    <property type="entry name" value="TTHA0802/YceI-like_sf"/>
</dbReference>
<evidence type="ECO:0000259" key="2">
    <source>
        <dbReference type="SMART" id="SM00867"/>
    </source>
</evidence>
<reference evidence="3 4" key="1">
    <citation type="submission" date="2017-04" db="EMBL/GenBank/DDBJ databases">
        <title>The new phylogeny of genus Mycobacterium.</title>
        <authorList>
            <person name="Tortoli E."/>
            <person name="Trovato A."/>
            <person name="Cirillo D.M."/>
        </authorList>
    </citation>
    <scope>NUCLEOTIDE SEQUENCE [LARGE SCALE GENOMIC DNA]</scope>
    <source>
        <strain evidence="3 4">TBL 1200985</strain>
    </source>
</reference>
<accession>A0A1X2M205</accession>
<dbReference type="InterPro" id="IPR007372">
    <property type="entry name" value="Lipid/polyisoprenoid-bd_YceI"/>
</dbReference>
<name>A0A1X2M205_9MYCO</name>
<dbReference type="AlphaFoldDB" id="A0A1X2M205"/>
<comment type="similarity">
    <text evidence="1">Belongs to the UPF0312 family.</text>
</comment>
<keyword evidence="4" id="KW-1185">Reference proteome</keyword>
<dbReference type="Pfam" id="PF04264">
    <property type="entry name" value="YceI"/>
    <property type="match status" value="1"/>
</dbReference>
<evidence type="ECO:0000313" key="3">
    <source>
        <dbReference type="EMBL" id="OSC43199.1"/>
    </source>
</evidence>
<dbReference type="SMART" id="SM00867">
    <property type="entry name" value="YceI"/>
    <property type="match status" value="1"/>
</dbReference>
<dbReference type="SUPFAM" id="SSF101874">
    <property type="entry name" value="YceI-like"/>
    <property type="match status" value="1"/>
</dbReference>
<dbReference type="PANTHER" id="PTHR34406">
    <property type="entry name" value="PROTEIN YCEI"/>
    <property type="match status" value="1"/>
</dbReference>